<keyword evidence="6 9" id="KW-0067">ATP-binding</keyword>
<dbReference type="Gene3D" id="3.30.200.20">
    <property type="entry name" value="Phosphorylase Kinase, domain 1"/>
    <property type="match status" value="1"/>
</dbReference>
<dbReference type="PROSITE" id="PS50011">
    <property type="entry name" value="PROTEIN_KINASE_DOM"/>
    <property type="match status" value="1"/>
</dbReference>
<dbReference type="InterPro" id="IPR000719">
    <property type="entry name" value="Prot_kinase_dom"/>
</dbReference>
<dbReference type="PROSITE" id="PS00107">
    <property type="entry name" value="PROTEIN_KINASE_ATP"/>
    <property type="match status" value="1"/>
</dbReference>
<dbReference type="STRING" id="619300.G3ALG8"/>
<evidence type="ECO:0000256" key="3">
    <source>
        <dbReference type="ARBA" id="ARBA00022679"/>
    </source>
</evidence>
<proteinExistence type="predicted"/>
<evidence type="ECO:0000256" key="5">
    <source>
        <dbReference type="ARBA" id="ARBA00022777"/>
    </source>
</evidence>
<dbReference type="PANTHER" id="PTHR24343:SF572">
    <property type="entry name" value="FATTY ACYL-COA SYNTHETASE AND RNA PROCESSING-ASSOCIATED KINASE 1-RELATED"/>
    <property type="match status" value="1"/>
</dbReference>
<dbReference type="KEGG" id="spaa:SPAPADRAFT_55124"/>
<dbReference type="eggNOG" id="KOG0032">
    <property type="taxonomic scope" value="Eukaryota"/>
</dbReference>
<evidence type="ECO:0000313" key="12">
    <source>
        <dbReference type="EMBL" id="EGW33211.1"/>
    </source>
</evidence>
<evidence type="ECO:0000256" key="9">
    <source>
        <dbReference type="PROSITE-ProRule" id="PRU10141"/>
    </source>
</evidence>
<feature type="domain" description="Protein kinase" evidence="11">
    <location>
        <begin position="432"/>
        <end position="886"/>
    </location>
</feature>
<dbReference type="EC" id="2.7.11.1" evidence="1"/>
<dbReference type="OMA" id="YAMYCLT"/>
<evidence type="ECO:0000256" key="1">
    <source>
        <dbReference type="ARBA" id="ARBA00012513"/>
    </source>
</evidence>
<dbReference type="GO" id="GO:0004674">
    <property type="term" value="F:protein serine/threonine kinase activity"/>
    <property type="evidence" value="ECO:0007669"/>
    <property type="project" value="UniProtKB-KW"/>
</dbReference>
<dbReference type="SMART" id="SM00220">
    <property type="entry name" value="S_TKc"/>
    <property type="match status" value="1"/>
</dbReference>
<dbReference type="RefSeq" id="XP_007374726.1">
    <property type="nucleotide sequence ID" value="XM_007374664.1"/>
</dbReference>
<evidence type="ECO:0000256" key="2">
    <source>
        <dbReference type="ARBA" id="ARBA00022527"/>
    </source>
</evidence>
<dbReference type="PANTHER" id="PTHR24343">
    <property type="entry name" value="SERINE/THREONINE KINASE"/>
    <property type="match status" value="1"/>
</dbReference>
<gene>
    <name evidence="12" type="ORF">SPAPADRAFT_55124</name>
</gene>
<keyword evidence="3" id="KW-0808">Transferase</keyword>
<evidence type="ECO:0000256" key="4">
    <source>
        <dbReference type="ARBA" id="ARBA00022741"/>
    </source>
</evidence>
<dbReference type="EMBL" id="GL996501">
    <property type="protein sequence ID" value="EGW33211.1"/>
    <property type="molecule type" value="Genomic_DNA"/>
</dbReference>
<evidence type="ECO:0000256" key="7">
    <source>
        <dbReference type="ARBA" id="ARBA00047899"/>
    </source>
</evidence>
<keyword evidence="4 9" id="KW-0547">Nucleotide-binding</keyword>
<evidence type="ECO:0000313" key="13">
    <source>
        <dbReference type="Proteomes" id="UP000000709"/>
    </source>
</evidence>
<reference evidence="12 13" key="1">
    <citation type="journal article" date="2011" name="Proc. Natl. Acad. Sci. U.S.A.">
        <title>Comparative genomics of xylose-fermenting fungi for enhanced biofuel production.</title>
        <authorList>
            <person name="Wohlbach D.J."/>
            <person name="Kuo A."/>
            <person name="Sato T.K."/>
            <person name="Potts K.M."/>
            <person name="Salamov A.A."/>
            <person name="LaButti K.M."/>
            <person name="Sun H."/>
            <person name="Clum A."/>
            <person name="Pangilinan J.L."/>
            <person name="Lindquist E.A."/>
            <person name="Lucas S."/>
            <person name="Lapidus A."/>
            <person name="Jin M."/>
            <person name="Gunawan C."/>
            <person name="Balan V."/>
            <person name="Dale B.E."/>
            <person name="Jeffries T.W."/>
            <person name="Zinkel R."/>
            <person name="Barry K.W."/>
            <person name="Grigoriev I.V."/>
            <person name="Gasch A.P."/>
        </authorList>
    </citation>
    <scope>NUCLEOTIDE SEQUENCE [LARGE SCALE GENOMIC DNA]</scope>
    <source>
        <strain evidence="13">NRRL Y-27907 / 11-Y1</strain>
    </source>
</reference>
<evidence type="ECO:0000256" key="8">
    <source>
        <dbReference type="ARBA" id="ARBA00048679"/>
    </source>
</evidence>
<dbReference type="GO" id="GO:0030447">
    <property type="term" value="P:filamentous growth"/>
    <property type="evidence" value="ECO:0007669"/>
    <property type="project" value="UniProtKB-ARBA"/>
</dbReference>
<dbReference type="InterPro" id="IPR017441">
    <property type="entry name" value="Protein_kinase_ATP_BS"/>
</dbReference>
<protein>
    <recommendedName>
        <fullName evidence="1">non-specific serine/threonine protein kinase</fullName>
        <ecNumber evidence="1">2.7.11.1</ecNumber>
    </recommendedName>
</protein>
<dbReference type="GeneID" id="18871911"/>
<feature type="binding site" evidence="9">
    <location>
        <position position="460"/>
    </location>
    <ligand>
        <name>ATP</name>
        <dbReference type="ChEBI" id="CHEBI:30616"/>
    </ligand>
</feature>
<dbReference type="GO" id="GO:0005938">
    <property type="term" value="C:cell cortex"/>
    <property type="evidence" value="ECO:0007669"/>
    <property type="project" value="TreeGrafter"/>
</dbReference>
<dbReference type="InParanoid" id="G3ALG8"/>
<keyword evidence="13" id="KW-1185">Reference proteome</keyword>
<dbReference type="InterPro" id="IPR011009">
    <property type="entry name" value="Kinase-like_dom_sf"/>
</dbReference>
<accession>G3ALG8</accession>
<feature type="region of interest" description="Disordered" evidence="10">
    <location>
        <begin position="199"/>
        <end position="226"/>
    </location>
</feature>
<dbReference type="SUPFAM" id="SSF56112">
    <property type="entry name" value="Protein kinase-like (PK-like)"/>
    <property type="match status" value="1"/>
</dbReference>
<feature type="compositionally biased region" description="Polar residues" evidence="10">
    <location>
        <begin position="206"/>
        <end position="221"/>
    </location>
</feature>
<dbReference type="AlphaFoldDB" id="G3ALG8"/>
<dbReference type="Pfam" id="PF00069">
    <property type="entry name" value="Pkinase"/>
    <property type="match status" value="2"/>
</dbReference>
<comment type="catalytic activity">
    <reaction evidence="8">
        <text>L-seryl-[protein] + ATP = O-phospho-L-seryl-[protein] + ADP + H(+)</text>
        <dbReference type="Rhea" id="RHEA:17989"/>
        <dbReference type="Rhea" id="RHEA-COMP:9863"/>
        <dbReference type="Rhea" id="RHEA-COMP:11604"/>
        <dbReference type="ChEBI" id="CHEBI:15378"/>
        <dbReference type="ChEBI" id="CHEBI:29999"/>
        <dbReference type="ChEBI" id="CHEBI:30616"/>
        <dbReference type="ChEBI" id="CHEBI:83421"/>
        <dbReference type="ChEBI" id="CHEBI:456216"/>
        <dbReference type="EC" id="2.7.11.1"/>
    </reaction>
</comment>
<dbReference type="OrthoDB" id="4062651at2759"/>
<dbReference type="HOGENOM" id="CLU_010370_1_0_1"/>
<keyword evidence="5" id="KW-0418">Kinase</keyword>
<name>G3ALG8_SPAPN</name>
<evidence type="ECO:0000256" key="10">
    <source>
        <dbReference type="SAM" id="MobiDB-lite"/>
    </source>
</evidence>
<dbReference type="InterPro" id="IPR008271">
    <property type="entry name" value="Ser/Thr_kinase_AS"/>
</dbReference>
<dbReference type="Proteomes" id="UP000000709">
    <property type="component" value="Unassembled WGS sequence"/>
</dbReference>
<dbReference type="PROSITE" id="PS00108">
    <property type="entry name" value="PROTEIN_KINASE_ST"/>
    <property type="match status" value="1"/>
</dbReference>
<sequence length="894" mass="100872">MEIPLKSQPKVSTVNLLDDSKFQITPSVSPTDEDVHTQLPSNLNYKVGHSAKPTINYNLDHDSHPLPSQFRLTRRFSETEKNNFDSETGRRIFEDGKIRPHVIKHDFLERQKTFTHLYGSRADPASMTADPSTTTTNLVTLTNNENAYPFEALPMKIYSRSHDSNIDINENYRIGLEDEYIPGLDFSDMVYQWNKSTSDFEKGKQSDSNSNSAYTSHSNTPHSREESYLDLNKLHAQVAPQPIRTANPAKNFSFSKLHEYMKTRLPEGEIAESSTAKSIDTLTSTSSEKRGGVPCDDIVELPIRAKKQRPSDSVIDPVTGEINYELIVNSLPPNFNDLPYSQRKKIVKSFSDSIDYSQFSVYAKNFLGSSLGSGKTPRSGGNSANNSFVKRPRVGSVASRLLAHASTNDLKKYHEPKQKYNIDEKGAIVMGHELGKIIGFGAWGTIRECTDNAGNIRAIKIVKSIRDCDTPSSRPSSRMDFSDNRQRHNPKVLEVFKKEISIWKQLHHENILPLIEHLETENAIFCIMERIYGGTLFEMVTAMGQFDCGLHTTTGPLGFSIESQRERLLRVIDCTRQIVNALLYMHEEKGIVHGDLKLENVLLERKDDDLYQIKLCDFGMSRVYSARVSRQNSAKHLASPIASLAVDENALMMRSRSSNAGMRKPLIGGDTPNSRKLELSIHDDSRVGISNFFKTHGPSMQSIHLTPNTYPEIYDFTAGKASPSINEGVDSGLPHSHIGSLPYAAPELLLPSPPPLGPSADVWALGVLMYAMCVGKLPFQHQYEPRLRAIIAAGKFNKADLRKACLLEWVLKKEGCDEEEEAQNAFAASSMVDLRRQEEWEHLRCSWKKIEHKREFKWLYDIICGCLESNITKRWDTPKIYEHLNRALESNDLF</sequence>
<evidence type="ECO:0000259" key="11">
    <source>
        <dbReference type="PROSITE" id="PS50011"/>
    </source>
</evidence>
<evidence type="ECO:0000256" key="6">
    <source>
        <dbReference type="ARBA" id="ARBA00022840"/>
    </source>
</evidence>
<organism evidence="13">
    <name type="scientific">Spathaspora passalidarum (strain NRRL Y-27907 / 11-Y1)</name>
    <dbReference type="NCBI Taxonomy" id="619300"/>
    <lineage>
        <taxon>Eukaryota</taxon>
        <taxon>Fungi</taxon>
        <taxon>Dikarya</taxon>
        <taxon>Ascomycota</taxon>
        <taxon>Saccharomycotina</taxon>
        <taxon>Pichiomycetes</taxon>
        <taxon>Debaryomycetaceae</taxon>
        <taxon>Spathaspora</taxon>
    </lineage>
</organism>
<dbReference type="Gene3D" id="1.10.510.10">
    <property type="entry name" value="Transferase(Phosphotransferase) domain 1"/>
    <property type="match status" value="2"/>
</dbReference>
<comment type="catalytic activity">
    <reaction evidence="7">
        <text>L-threonyl-[protein] + ATP = O-phospho-L-threonyl-[protein] + ADP + H(+)</text>
        <dbReference type="Rhea" id="RHEA:46608"/>
        <dbReference type="Rhea" id="RHEA-COMP:11060"/>
        <dbReference type="Rhea" id="RHEA-COMP:11605"/>
        <dbReference type="ChEBI" id="CHEBI:15378"/>
        <dbReference type="ChEBI" id="CHEBI:30013"/>
        <dbReference type="ChEBI" id="CHEBI:30616"/>
        <dbReference type="ChEBI" id="CHEBI:61977"/>
        <dbReference type="ChEBI" id="CHEBI:456216"/>
        <dbReference type="EC" id="2.7.11.1"/>
    </reaction>
</comment>
<keyword evidence="2" id="KW-0723">Serine/threonine-protein kinase</keyword>
<dbReference type="GO" id="GO:0005524">
    <property type="term" value="F:ATP binding"/>
    <property type="evidence" value="ECO:0007669"/>
    <property type="project" value="UniProtKB-UniRule"/>
</dbReference>
<dbReference type="FunCoup" id="G3ALG8">
    <property type="interactions" value="232"/>
</dbReference>